<sequence>MAADTLLKWAKQHGLEVGIFGALYNYGRGLNWHPHIHLSVTRGGLSTLKRGMWNTTGADV</sequence>
<dbReference type="GO" id="GO:0003677">
    <property type="term" value="F:DNA binding"/>
    <property type="evidence" value="ECO:0007669"/>
    <property type="project" value="InterPro"/>
</dbReference>
<organism evidence="2">
    <name type="scientific">Vibrio parahaemolyticus</name>
    <dbReference type="NCBI Taxonomy" id="670"/>
    <lineage>
        <taxon>Bacteria</taxon>
        <taxon>Pseudomonadati</taxon>
        <taxon>Pseudomonadota</taxon>
        <taxon>Gammaproteobacteria</taxon>
        <taxon>Vibrionales</taxon>
        <taxon>Vibrionaceae</taxon>
        <taxon>Vibrio</taxon>
    </lineage>
</organism>
<protein>
    <submittedName>
        <fullName evidence="2">Transposase</fullName>
    </submittedName>
</protein>
<keyword evidence="2" id="KW-0614">Plasmid</keyword>
<feature type="domain" description="Transposase IS801/IS1294" evidence="1">
    <location>
        <begin position="18"/>
        <end position="57"/>
    </location>
</feature>
<geneLocation type="plasmid" evidence="2">
    <name>pVPE61b</name>
</geneLocation>
<dbReference type="AlphaFoldDB" id="A0A1Y1BA64"/>
<dbReference type="Pfam" id="PF04986">
    <property type="entry name" value="Y2_Tnp"/>
    <property type="match status" value="1"/>
</dbReference>
<proteinExistence type="predicted"/>
<reference evidence="2" key="1">
    <citation type="journal article" date="2017" name="Infect. Genet. Evol.">
        <title>Plasmid dynamics in Vibrio parahaemolyticus strains related to shrimp Acute Hepatopancreatic Necrosis Syndrome (AHPNS).</title>
        <authorList>
            <person name="Theethakaew C."/>
            <person name="Nakamura S."/>
            <person name="Motooka D."/>
            <person name="Matsuda S."/>
            <person name="Kodama T."/>
            <person name="Chonsin K."/>
            <person name="Suthienkul O."/>
            <person name="Iida T."/>
        </authorList>
    </citation>
    <scope>NUCLEOTIDE SEQUENCE</scope>
    <source>
        <strain evidence="2">VPE61</strain>
        <plasmid evidence="2">pVPE61b</plasmid>
    </source>
</reference>
<dbReference type="InterPro" id="IPR007069">
    <property type="entry name" value="Transposase_32"/>
</dbReference>
<evidence type="ECO:0000259" key="1">
    <source>
        <dbReference type="Pfam" id="PF04986"/>
    </source>
</evidence>
<accession>A0A1Y1BA64</accession>
<evidence type="ECO:0000313" key="2">
    <source>
        <dbReference type="EMBL" id="BAX57012.1"/>
    </source>
</evidence>
<dbReference type="EMBL" id="AP014861">
    <property type="protein sequence ID" value="BAX57012.1"/>
    <property type="molecule type" value="Genomic_DNA"/>
</dbReference>
<dbReference type="GO" id="GO:0006313">
    <property type="term" value="P:DNA transposition"/>
    <property type="evidence" value="ECO:0007669"/>
    <property type="project" value="InterPro"/>
</dbReference>
<dbReference type="GO" id="GO:0004803">
    <property type="term" value="F:transposase activity"/>
    <property type="evidence" value="ECO:0007669"/>
    <property type="project" value="InterPro"/>
</dbReference>
<name>A0A1Y1BA64_VIBPH</name>